<evidence type="ECO:0000259" key="14">
    <source>
        <dbReference type="PROSITE" id="PS50011"/>
    </source>
</evidence>
<organism evidence="15 16">
    <name type="scientific">Monopterus albus</name>
    <name type="common">Swamp eel</name>
    <dbReference type="NCBI Taxonomy" id="43700"/>
    <lineage>
        <taxon>Eukaryota</taxon>
        <taxon>Metazoa</taxon>
        <taxon>Chordata</taxon>
        <taxon>Craniata</taxon>
        <taxon>Vertebrata</taxon>
        <taxon>Euteleostomi</taxon>
        <taxon>Actinopterygii</taxon>
        <taxon>Neopterygii</taxon>
        <taxon>Teleostei</taxon>
        <taxon>Neoteleostei</taxon>
        <taxon>Acanthomorphata</taxon>
        <taxon>Anabantaria</taxon>
        <taxon>Synbranchiformes</taxon>
        <taxon>Synbranchidae</taxon>
        <taxon>Monopterus</taxon>
    </lineage>
</organism>
<feature type="compositionally biased region" description="Basic and acidic residues" evidence="13">
    <location>
        <begin position="845"/>
        <end position="864"/>
    </location>
</feature>
<keyword evidence="8 11" id="KW-0067">ATP-binding</keyword>
<dbReference type="PROSITE" id="PS50011">
    <property type="entry name" value="PROTEIN_KINASE_DOM"/>
    <property type="match status" value="1"/>
</dbReference>
<evidence type="ECO:0000256" key="7">
    <source>
        <dbReference type="ARBA" id="ARBA00022777"/>
    </source>
</evidence>
<keyword evidence="16" id="KW-1185">Reference proteome</keyword>
<dbReference type="FunFam" id="1.10.510.10:FF:000081">
    <property type="entry name" value="STE20-like serine/threonine-protein kinase"/>
    <property type="match status" value="1"/>
</dbReference>
<dbReference type="InterPro" id="IPR008271">
    <property type="entry name" value="Ser/Thr_kinase_AS"/>
</dbReference>
<evidence type="ECO:0000313" key="16">
    <source>
        <dbReference type="Proteomes" id="UP000261600"/>
    </source>
</evidence>
<feature type="domain" description="Protein kinase" evidence="14">
    <location>
        <begin position="37"/>
        <end position="295"/>
    </location>
</feature>
<comment type="similarity">
    <text evidence="1">Belongs to the protein kinase superfamily. STE Ser/Thr protein kinase family. STE20 subfamily.</text>
</comment>
<keyword evidence="6 11" id="KW-0547">Nucleotide-binding</keyword>
<comment type="catalytic activity">
    <reaction evidence="10">
        <text>L-seryl-[protein] + ATP = O-phospho-L-seryl-[protein] + ADP + H(+)</text>
        <dbReference type="Rhea" id="RHEA:17989"/>
        <dbReference type="Rhea" id="RHEA-COMP:9863"/>
        <dbReference type="Rhea" id="RHEA-COMP:11604"/>
        <dbReference type="ChEBI" id="CHEBI:15378"/>
        <dbReference type="ChEBI" id="CHEBI:29999"/>
        <dbReference type="ChEBI" id="CHEBI:30616"/>
        <dbReference type="ChEBI" id="CHEBI:83421"/>
        <dbReference type="ChEBI" id="CHEBI:456216"/>
        <dbReference type="EC" id="2.7.11.1"/>
    </reaction>
</comment>
<reference evidence="15" key="1">
    <citation type="submission" date="2025-08" db="UniProtKB">
        <authorList>
            <consortium name="Ensembl"/>
        </authorList>
    </citation>
    <scope>IDENTIFICATION</scope>
</reference>
<dbReference type="FunFam" id="3.30.200.20:FF:000120">
    <property type="entry name" value="STE20-like serine/threonine-protein kinase"/>
    <property type="match status" value="1"/>
</dbReference>
<evidence type="ECO:0000256" key="11">
    <source>
        <dbReference type="PROSITE-ProRule" id="PRU10141"/>
    </source>
</evidence>
<feature type="region of interest" description="Disordered" evidence="13">
    <location>
        <begin position="452"/>
        <end position="493"/>
    </location>
</feature>
<keyword evidence="3" id="KW-0723">Serine/threonine-protein kinase</keyword>
<feature type="coiled-coil region" evidence="12">
    <location>
        <begin position="582"/>
        <end position="672"/>
    </location>
</feature>
<dbReference type="InterPro" id="IPR011009">
    <property type="entry name" value="Kinase-like_dom_sf"/>
</dbReference>
<feature type="region of interest" description="Disordered" evidence="13">
    <location>
        <begin position="919"/>
        <end position="939"/>
    </location>
</feature>
<proteinExistence type="inferred from homology"/>
<dbReference type="AlphaFoldDB" id="A0A3Q3K6K8"/>
<feature type="region of interest" description="Disordered" evidence="13">
    <location>
        <begin position="404"/>
        <end position="436"/>
    </location>
</feature>
<sequence length="939" mass="108840">MALARFSKILRLPTLDMKKKVKQYEHVNRDVNPNDIWEILGELGDGAFGKVYKARNKETGVLAAAKVIETKCEDELEDYMVEIDILAKCDHRYIVKLLDAFYHDNKLWIMIEFCPGGAVDAAMLELDRGLTEPQIKVVCRQMLEALNYLHSMKIIHRDLKAGNILLMLDGEIKLADFGVSAKNTKTLQRRDSFIGTPYWMAPEVVLCETMKDAPYDYKADIWSLGITLIELAQIEPPHHELNPMRVLLKIAKSEPPTLEEPNRWSPDFHNFLKKTLDKNSETRPTAAQLLEHPFVRSVTSNRPLQELVAEAKAEVMEEIEDNREEGEEDDDTMEPTVVPAKVKTSQTSQTSLEGDQSPETPSPTTPIPISKNGAESDIPTADLPGAAIMAPVLLPRPNLHREQLADDTEKSESEASTKTSNSDSGIEDGKSTPTSEEVKVLLVLDSENEMLLPTVTPTPPRARSPVPTPRSRPNVSRTSDIPERMSTGENAETVSPYINGGIINKRYSSSGSTASESMDMSITKGNISMSAKVNGMEVSVTTSKIIGDDEKKDEEMRFLRRQELRELRLLQKEEQRVQAVLNGKLQTQKEQMERRFEQEINAKKRQYDLELENLEKQQKQTIEKMEMEHNFKLKEETKRIKAQQEREYQKFLDQLKHKKKEMKQSVDKLPRNQRKESLKQSMITFQEMKKSEEDKFLADQKKCLDTLLNKIITDNKRKITETERECLNKKQKLTREHEGSKWDMEEKNHYERHQLLKQQLKDQYFLQRHQLLKKHETEREHMQRYNQRMIEILKARQQQEKNRLPKIQRGEAKTRMAMFKKSLRINPLGSSAEERERIKQFSLQEEKRQKGERLQQQQKHETQMREMNGQCESNIRELQLLQNEKCHLLIENETQRLKHLEDRHNQALKEWRDQLKPRKKVAKLEETGAGGFLQDESKL</sequence>
<evidence type="ECO:0000256" key="1">
    <source>
        <dbReference type="ARBA" id="ARBA00008874"/>
    </source>
</evidence>
<dbReference type="Proteomes" id="UP000261600">
    <property type="component" value="Unplaced"/>
</dbReference>
<dbReference type="Ensembl" id="ENSMALT00000025391.1">
    <property type="protein sequence ID" value="ENSMALP00000024920.1"/>
    <property type="gene ID" value="ENSMALG00000017268.1"/>
</dbReference>
<dbReference type="Gene3D" id="1.10.510.10">
    <property type="entry name" value="Transferase(Phosphotransferase) domain 1"/>
    <property type="match status" value="1"/>
</dbReference>
<name>A0A3Q3K6K8_MONAL</name>
<evidence type="ECO:0000256" key="2">
    <source>
        <dbReference type="ARBA" id="ARBA00012513"/>
    </source>
</evidence>
<feature type="region of interest" description="Disordered" evidence="13">
    <location>
        <begin position="320"/>
        <end position="381"/>
    </location>
</feature>
<feature type="compositionally biased region" description="Pro residues" evidence="13">
    <location>
        <begin position="456"/>
        <end position="470"/>
    </location>
</feature>
<evidence type="ECO:0000256" key="12">
    <source>
        <dbReference type="SAM" id="Coils"/>
    </source>
</evidence>
<dbReference type="InterPro" id="IPR051585">
    <property type="entry name" value="STE20_Ser/Thr_Kinases"/>
</dbReference>
<evidence type="ECO:0000256" key="13">
    <source>
        <dbReference type="SAM" id="MobiDB-lite"/>
    </source>
</evidence>
<keyword evidence="12" id="KW-0175">Coiled coil</keyword>
<dbReference type="Pfam" id="PF00069">
    <property type="entry name" value="Pkinase"/>
    <property type="match status" value="1"/>
</dbReference>
<dbReference type="GO" id="GO:0004674">
    <property type="term" value="F:protein serine/threonine kinase activity"/>
    <property type="evidence" value="ECO:0007669"/>
    <property type="project" value="UniProtKB-KW"/>
</dbReference>
<evidence type="ECO:0000256" key="3">
    <source>
        <dbReference type="ARBA" id="ARBA00022527"/>
    </source>
</evidence>
<keyword evidence="4" id="KW-0597">Phosphoprotein</keyword>
<feature type="region of interest" description="Disordered" evidence="13">
    <location>
        <begin position="845"/>
        <end position="866"/>
    </location>
</feature>
<dbReference type="Pfam" id="PF12474">
    <property type="entry name" value="PKK"/>
    <property type="match status" value="2"/>
</dbReference>
<dbReference type="InterPro" id="IPR000719">
    <property type="entry name" value="Prot_kinase_dom"/>
</dbReference>
<feature type="binding site" evidence="11">
    <location>
        <position position="66"/>
    </location>
    <ligand>
        <name>ATP</name>
        <dbReference type="ChEBI" id="CHEBI:30616"/>
    </ligand>
</feature>
<evidence type="ECO:0000256" key="9">
    <source>
        <dbReference type="ARBA" id="ARBA00047899"/>
    </source>
</evidence>
<reference evidence="15" key="2">
    <citation type="submission" date="2025-09" db="UniProtKB">
        <authorList>
            <consortium name="Ensembl"/>
        </authorList>
    </citation>
    <scope>IDENTIFICATION</scope>
</reference>
<evidence type="ECO:0000256" key="6">
    <source>
        <dbReference type="ARBA" id="ARBA00022741"/>
    </source>
</evidence>
<evidence type="ECO:0000256" key="8">
    <source>
        <dbReference type="ARBA" id="ARBA00022840"/>
    </source>
</evidence>
<dbReference type="PROSITE" id="PS00108">
    <property type="entry name" value="PROTEIN_KINASE_ST"/>
    <property type="match status" value="1"/>
</dbReference>
<dbReference type="InterPro" id="IPR022165">
    <property type="entry name" value="PKK"/>
</dbReference>
<keyword evidence="7" id="KW-0418">Kinase</keyword>
<accession>A0A3Q3K6K8</accession>
<protein>
    <recommendedName>
        <fullName evidence="2">non-specific serine/threonine protein kinase</fullName>
        <ecNumber evidence="2">2.7.11.1</ecNumber>
    </recommendedName>
</protein>
<dbReference type="GO" id="GO:0005524">
    <property type="term" value="F:ATP binding"/>
    <property type="evidence" value="ECO:0007669"/>
    <property type="project" value="UniProtKB-UniRule"/>
</dbReference>
<dbReference type="PROSITE" id="PS00107">
    <property type="entry name" value="PROTEIN_KINASE_ATP"/>
    <property type="match status" value="1"/>
</dbReference>
<dbReference type="SUPFAM" id="SSF56112">
    <property type="entry name" value="Protein kinase-like (PK-like)"/>
    <property type="match status" value="1"/>
</dbReference>
<dbReference type="Gene3D" id="3.30.200.20">
    <property type="entry name" value="Phosphorylase Kinase, domain 1"/>
    <property type="match status" value="1"/>
</dbReference>
<dbReference type="EC" id="2.7.11.1" evidence="2"/>
<feature type="compositionally biased region" description="Basic and acidic residues" evidence="13">
    <location>
        <begin position="404"/>
        <end position="415"/>
    </location>
</feature>
<dbReference type="InterPro" id="IPR017441">
    <property type="entry name" value="Protein_kinase_ATP_BS"/>
</dbReference>
<keyword evidence="5" id="KW-0808">Transferase</keyword>
<comment type="catalytic activity">
    <reaction evidence="9">
        <text>L-threonyl-[protein] + ATP = O-phospho-L-threonyl-[protein] + ADP + H(+)</text>
        <dbReference type="Rhea" id="RHEA:46608"/>
        <dbReference type="Rhea" id="RHEA-COMP:11060"/>
        <dbReference type="Rhea" id="RHEA-COMP:11605"/>
        <dbReference type="ChEBI" id="CHEBI:15378"/>
        <dbReference type="ChEBI" id="CHEBI:30013"/>
        <dbReference type="ChEBI" id="CHEBI:30616"/>
        <dbReference type="ChEBI" id="CHEBI:61977"/>
        <dbReference type="ChEBI" id="CHEBI:456216"/>
        <dbReference type="EC" id="2.7.11.1"/>
    </reaction>
</comment>
<evidence type="ECO:0000256" key="5">
    <source>
        <dbReference type="ARBA" id="ARBA00022679"/>
    </source>
</evidence>
<evidence type="ECO:0000256" key="4">
    <source>
        <dbReference type="ARBA" id="ARBA00022553"/>
    </source>
</evidence>
<dbReference type="PANTHER" id="PTHR46538">
    <property type="entry name" value="PROTEIN KINASE DOMAIN-CONTAINING PROTEIN"/>
    <property type="match status" value="1"/>
</dbReference>
<dbReference type="PANTHER" id="PTHR46538:SF2">
    <property type="entry name" value="NON-SPECIFIC SERINE_THREONINE PROTEIN KINASE"/>
    <property type="match status" value="1"/>
</dbReference>
<dbReference type="SMART" id="SM00220">
    <property type="entry name" value="S_TKc"/>
    <property type="match status" value="1"/>
</dbReference>
<evidence type="ECO:0000256" key="10">
    <source>
        <dbReference type="ARBA" id="ARBA00048679"/>
    </source>
</evidence>
<feature type="compositionally biased region" description="Polar residues" evidence="13">
    <location>
        <begin position="343"/>
        <end position="354"/>
    </location>
</feature>
<dbReference type="STRING" id="43700.ENSMALP00000024920"/>
<feature type="compositionally biased region" description="Acidic residues" evidence="13">
    <location>
        <begin position="320"/>
        <end position="333"/>
    </location>
</feature>
<evidence type="ECO:0000313" key="15">
    <source>
        <dbReference type="Ensembl" id="ENSMALP00000024920.1"/>
    </source>
</evidence>